<dbReference type="Gramene" id="TVU09964">
    <property type="protein sequence ID" value="TVU09964"/>
    <property type="gene ID" value="EJB05_43463"/>
</dbReference>
<dbReference type="EMBL" id="RWGY01000039">
    <property type="protein sequence ID" value="TVU09964.1"/>
    <property type="molecule type" value="Genomic_DNA"/>
</dbReference>
<protein>
    <submittedName>
        <fullName evidence="1">Uncharacterized protein</fullName>
    </submittedName>
</protein>
<gene>
    <name evidence="1" type="ORF">EJB05_43463</name>
</gene>
<accession>A0A5J9TF74</accession>
<dbReference type="AlphaFoldDB" id="A0A5J9TF74"/>
<feature type="non-terminal residue" evidence="1">
    <location>
        <position position="1"/>
    </location>
</feature>
<name>A0A5J9TF74_9POAL</name>
<proteinExistence type="predicted"/>
<evidence type="ECO:0000313" key="2">
    <source>
        <dbReference type="Proteomes" id="UP000324897"/>
    </source>
</evidence>
<organism evidence="1 2">
    <name type="scientific">Eragrostis curvula</name>
    <name type="common">weeping love grass</name>
    <dbReference type="NCBI Taxonomy" id="38414"/>
    <lineage>
        <taxon>Eukaryota</taxon>
        <taxon>Viridiplantae</taxon>
        <taxon>Streptophyta</taxon>
        <taxon>Embryophyta</taxon>
        <taxon>Tracheophyta</taxon>
        <taxon>Spermatophyta</taxon>
        <taxon>Magnoliopsida</taxon>
        <taxon>Liliopsida</taxon>
        <taxon>Poales</taxon>
        <taxon>Poaceae</taxon>
        <taxon>PACMAD clade</taxon>
        <taxon>Chloridoideae</taxon>
        <taxon>Eragrostideae</taxon>
        <taxon>Eragrostidinae</taxon>
        <taxon>Eragrostis</taxon>
    </lineage>
</organism>
<evidence type="ECO:0000313" key="1">
    <source>
        <dbReference type="EMBL" id="TVU09964.1"/>
    </source>
</evidence>
<sequence length="119" mass="13440">MSACLVCIERATVSPWAAAVRAFARRNCACDGGSFLRHGRRALSRISMCEQVEQRFGRDAEAFGFYLMHYCLHRTRILAAPGVFGWKDLEPYDLLLLCSKGIFPHRSDGNDNLIKCLKN</sequence>
<comment type="caution">
    <text evidence="1">The sequence shown here is derived from an EMBL/GenBank/DDBJ whole genome shotgun (WGS) entry which is preliminary data.</text>
</comment>
<dbReference type="Proteomes" id="UP000324897">
    <property type="component" value="Chromosome 3"/>
</dbReference>
<keyword evidence="2" id="KW-1185">Reference proteome</keyword>
<reference evidence="1 2" key="1">
    <citation type="journal article" date="2019" name="Sci. Rep.">
        <title>A high-quality genome of Eragrostis curvula grass provides insights into Poaceae evolution and supports new strategies to enhance forage quality.</title>
        <authorList>
            <person name="Carballo J."/>
            <person name="Santos B.A.C.M."/>
            <person name="Zappacosta D."/>
            <person name="Garbus I."/>
            <person name="Selva J.P."/>
            <person name="Gallo C.A."/>
            <person name="Diaz A."/>
            <person name="Albertini E."/>
            <person name="Caccamo M."/>
            <person name="Echenique V."/>
        </authorList>
    </citation>
    <scope>NUCLEOTIDE SEQUENCE [LARGE SCALE GENOMIC DNA]</scope>
    <source>
        <strain evidence="2">cv. Victoria</strain>
        <tissue evidence="1">Leaf</tissue>
    </source>
</reference>